<dbReference type="InterPro" id="IPR004113">
    <property type="entry name" value="FAD-bd_oxidored_4_C"/>
</dbReference>
<dbReference type="Gene3D" id="1.10.45.10">
    <property type="entry name" value="Vanillyl-alcohol Oxidase, Chain A, domain 4"/>
    <property type="match status" value="1"/>
</dbReference>
<reference evidence="6 7" key="1">
    <citation type="submission" date="2018-04" db="EMBL/GenBank/DDBJ databases">
        <title>Genomic Encyclopedia of Archaeal and Bacterial Type Strains, Phase II (KMG-II): from individual species to whole genera.</title>
        <authorList>
            <person name="Goeker M."/>
        </authorList>
    </citation>
    <scope>NUCLEOTIDE SEQUENCE [LARGE SCALE GENOMIC DNA]</scope>
    <source>
        <strain evidence="6 7">DSM 100434</strain>
    </source>
</reference>
<dbReference type="GO" id="GO:0003824">
    <property type="term" value="F:catalytic activity"/>
    <property type="evidence" value="ECO:0007669"/>
    <property type="project" value="InterPro"/>
</dbReference>
<dbReference type="Proteomes" id="UP000244077">
    <property type="component" value="Unassembled WGS sequence"/>
</dbReference>
<protein>
    <submittedName>
        <fullName evidence="6">FAD linked oxidase-like protein</fullName>
    </submittedName>
</protein>
<keyword evidence="4" id="KW-0274">FAD</keyword>
<proteinExistence type="inferred from homology"/>
<comment type="similarity">
    <text evidence="2">Belongs to the FAD-binding oxidoreductase/transferase type 4 family.</text>
</comment>
<evidence type="ECO:0000256" key="4">
    <source>
        <dbReference type="ARBA" id="ARBA00022827"/>
    </source>
</evidence>
<evidence type="ECO:0000256" key="1">
    <source>
        <dbReference type="ARBA" id="ARBA00001974"/>
    </source>
</evidence>
<dbReference type="Pfam" id="PF02913">
    <property type="entry name" value="FAD-oxidase_C"/>
    <property type="match status" value="1"/>
</dbReference>
<evidence type="ECO:0000313" key="6">
    <source>
        <dbReference type="EMBL" id="PTQ66376.1"/>
    </source>
</evidence>
<comment type="caution">
    <text evidence="6">The sequence shown here is derived from an EMBL/GenBank/DDBJ whole genome shotgun (WGS) entry which is preliminary data.</text>
</comment>
<organism evidence="6 7">
    <name type="scientific">Celeribacter persicus</name>
    <dbReference type="NCBI Taxonomy" id="1651082"/>
    <lineage>
        <taxon>Bacteria</taxon>
        <taxon>Pseudomonadati</taxon>
        <taxon>Pseudomonadota</taxon>
        <taxon>Alphaproteobacteria</taxon>
        <taxon>Rhodobacterales</taxon>
        <taxon>Roseobacteraceae</taxon>
        <taxon>Celeribacter</taxon>
    </lineage>
</organism>
<dbReference type="InterPro" id="IPR016171">
    <property type="entry name" value="Vanillyl_alc_oxidase_C-sub2"/>
</dbReference>
<keyword evidence="7" id="KW-1185">Reference proteome</keyword>
<keyword evidence="3" id="KW-0285">Flavoprotein</keyword>
<dbReference type="AlphaFoldDB" id="A0A2T5H484"/>
<dbReference type="InterPro" id="IPR051264">
    <property type="entry name" value="FAD-oxidored/transferase_4"/>
</dbReference>
<dbReference type="InterPro" id="IPR016164">
    <property type="entry name" value="FAD-linked_Oxase-like_C"/>
</dbReference>
<evidence type="ECO:0000256" key="2">
    <source>
        <dbReference type="ARBA" id="ARBA00008000"/>
    </source>
</evidence>
<comment type="cofactor">
    <cofactor evidence="1">
        <name>FAD</name>
        <dbReference type="ChEBI" id="CHEBI:57692"/>
    </cofactor>
</comment>
<gene>
    <name evidence="6" type="ORF">C8N42_1281</name>
</gene>
<feature type="domain" description="FAD-binding oxidoreductase/transferase type 4 C-terminal" evidence="5">
    <location>
        <begin position="8"/>
        <end position="71"/>
    </location>
</feature>
<evidence type="ECO:0000259" key="5">
    <source>
        <dbReference type="Pfam" id="PF02913"/>
    </source>
</evidence>
<dbReference type="RefSeq" id="WP_107818046.1">
    <property type="nucleotide sequence ID" value="NZ_QAOH01000028.1"/>
</dbReference>
<evidence type="ECO:0000256" key="3">
    <source>
        <dbReference type="ARBA" id="ARBA00022630"/>
    </source>
</evidence>
<name>A0A2T5H484_9RHOB</name>
<accession>A0A2T5H484</accession>
<dbReference type="SUPFAM" id="SSF55103">
    <property type="entry name" value="FAD-linked oxidases, C-terminal domain"/>
    <property type="match status" value="1"/>
</dbReference>
<dbReference type="GO" id="GO:0022904">
    <property type="term" value="P:respiratory electron transport chain"/>
    <property type="evidence" value="ECO:0007669"/>
    <property type="project" value="TreeGrafter"/>
</dbReference>
<dbReference type="OrthoDB" id="9811557at2"/>
<dbReference type="FunFam" id="1.10.45.10:FF:000001">
    <property type="entry name" value="D-lactate dehydrogenase mitochondrial"/>
    <property type="match status" value="1"/>
</dbReference>
<evidence type="ECO:0000313" key="7">
    <source>
        <dbReference type="Proteomes" id="UP000244077"/>
    </source>
</evidence>
<dbReference type="PANTHER" id="PTHR43716">
    <property type="entry name" value="D-2-HYDROXYGLUTARATE DEHYDROGENASE, MITOCHONDRIAL"/>
    <property type="match status" value="1"/>
</dbReference>
<sequence>MEKQAFLAHWDRINEIVYPIAMSFNGSISAEHGVGLLKADEISNYRSEVETELNHRLKATLDPAGLMNPGKFIGHAKIRTQS</sequence>
<dbReference type="GO" id="GO:0050660">
    <property type="term" value="F:flavin adenine dinucleotide binding"/>
    <property type="evidence" value="ECO:0007669"/>
    <property type="project" value="InterPro"/>
</dbReference>
<dbReference type="PANTHER" id="PTHR43716:SF2">
    <property type="entry name" value="BLL6224 PROTEIN"/>
    <property type="match status" value="1"/>
</dbReference>
<dbReference type="EMBL" id="QAOH01000028">
    <property type="protein sequence ID" value="PTQ66376.1"/>
    <property type="molecule type" value="Genomic_DNA"/>
</dbReference>